<proteinExistence type="inferred from homology"/>
<comment type="similarity">
    <text evidence="3">Belongs to the archaeal Rpo6/eukaryotic RPB6 RNA polymerase subunit family.</text>
</comment>
<dbReference type="GO" id="GO:0003677">
    <property type="term" value="F:DNA binding"/>
    <property type="evidence" value="ECO:0007669"/>
    <property type="project" value="UniProtKB-UniRule"/>
</dbReference>
<dbReference type="GO" id="GO:0005737">
    <property type="term" value="C:cytoplasm"/>
    <property type="evidence" value="ECO:0007669"/>
    <property type="project" value="UniProtKB-SubCell"/>
</dbReference>
<evidence type="ECO:0000256" key="1">
    <source>
        <dbReference type="ARBA" id="ARBA00022478"/>
    </source>
</evidence>
<dbReference type="Gene3D" id="3.90.940.10">
    <property type="match status" value="1"/>
</dbReference>
<dbReference type="HAMAP" id="MF_00192">
    <property type="entry name" value="RNApol_arch_Rpo6"/>
    <property type="match status" value="1"/>
</dbReference>
<dbReference type="SUPFAM" id="SSF63562">
    <property type="entry name" value="RPB6/omega subunit-like"/>
    <property type="match status" value="1"/>
</dbReference>
<dbReference type="GO" id="GO:0003899">
    <property type="term" value="F:DNA-directed RNA polymerase activity"/>
    <property type="evidence" value="ECO:0007669"/>
    <property type="project" value="UniProtKB-UniRule"/>
</dbReference>
<dbReference type="EMBL" id="KF901179">
    <property type="protein sequence ID" value="AIF20935.1"/>
    <property type="molecule type" value="Genomic_DNA"/>
</dbReference>
<evidence type="ECO:0000313" key="4">
    <source>
        <dbReference type="EMBL" id="AIF20935.1"/>
    </source>
</evidence>
<dbReference type="EC" id="2.7.7.6" evidence="3"/>
<evidence type="ECO:0000256" key="2">
    <source>
        <dbReference type="ARBA" id="ARBA00023163"/>
    </source>
</evidence>
<dbReference type="GO" id="GO:0006366">
    <property type="term" value="P:transcription by RNA polymerase II"/>
    <property type="evidence" value="ECO:0007669"/>
    <property type="project" value="TreeGrafter"/>
</dbReference>
<dbReference type="GO" id="GO:0006360">
    <property type="term" value="P:transcription by RNA polymerase I"/>
    <property type="evidence" value="ECO:0007669"/>
    <property type="project" value="TreeGrafter"/>
</dbReference>
<dbReference type="InterPro" id="IPR006111">
    <property type="entry name" value="Rpo6/Rpb6"/>
</dbReference>
<keyword evidence="3" id="KW-0963">Cytoplasm</keyword>
<organism evidence="4">
    <name type="scientific">uncultured marine thaumarchaeote KM3_97_A02</name>
    <dbReference type="NCBI Taxonomy" id="1456349"/>
    <lineage>
        <taxon>Archaea</taxon>
        <taxon>Nitrososphaerota</taxon>
        <taxon>environmental samples</taxon>
    </lineage>
</organism>
<dbReference type="AlphaFoldDB" id="A0A075HZH9"/>
<protein>
    <recommendedName>
        <fullName evidence="3">DNA-directed RNA polymerase subunit Rpo6</fullName>
        <ecNumber evidence="3">2.7.7.6</ecNumber>
    </recommendedName>
    <alternativeName>
        <fullName evidence="3">DNA-directed RNA polymerase subunit K</fullName>
    </alternativeName>
</protein>
<sequence length="197" mass="22659">MTSTLETVPEYISRYLARRIYNRFQMIFWLSKSEENIDETDEAINSEDESGSVNENTAKILSRSLEIAIEQFRKVREGGREDITEKEFAEIDKECEIIRNREIITKDLSHEKVEITSKDDQIVIGPPILTRFEKARIMGARALQLSVGAPVFIEIPKNATTSLEIAMEELKQRVIPIVIKRTLPNGDYQNIPLAKFE</sequence>
<comment type="catalytic activity">
    <reaction evidence="3">
        <text>RNA(n) + a ribonucleoside 5'-triphosphate = RNA(n+1) + diphosphate</text>
        <dbReference type="Rhea" id="RHEA:21248"/>
        <dbReference type="Rhea" id="RHEA-COMP:14527"/>
        <dbReference type="Rhea" id="RHEA-COMP:17342"/>
        <dbReference type="ChEBI" id="CHEBI:33019"/>
        <dbReference type="ChEBI" id="CHEBI:61557"/>
        <dbReference type="ChEBI" id="CHEBI:140395"/>
        <dbReference type="EC" id="2.7.7.6"/>
    </reaction>
</comment>
<keyword evidence="3" id="KW-0808">Transferase</keyword>
<dbReference type="InterPro" id="IPR036161">
    <property type="entry name" value="RPB6/omega-like_sf"/>
</dbReference>
<dbReference type="InterPro" id="IPR006110">
    <property type="entry name" value="Pol_omega/Rpo6/RPB6"/>
</dbReference>
<keyword evidence="3" id="KW-0548">Nucleotidyltransferase</keyword>
<dbReference type="PANTHER" id="PTHR47227:SF5">
    <property type="entry name" value="DNA-DIRECTED RNA POLYMERASES I, II, AND III SUBUNIT RPABC2"/>
    <property type="match status" value="1"/>
</dbReference>
<keyword evidence="2 3" id="KW-0804">Transcription</keyword>
<comment type="subunit">
    <text evidence="3">Part of the RNA polymerase complex.</text>
</comment>
<dbReference type="PANTHER" id="PTHR47227">
    <property type="entry name" value="DNA-DIRECTED RNA POLYMERASE SUBUNIT K"/>
    <property type="match status" value="1"/>
</dbReference>
<dbReference type="SMART" id="SM01409">
    <property type="entry name" value="RNA_pol_Rpb6"/>
    <property type="match status" value="1"/>
</dbReference>
<gene>
    <name evidence="4" type="primary">POLR2F</name>
    <name evidence="4" type="synonym">RPB6</name>
    <name evidence="3" type="synonym">rpo6</name>
    <name evidence="3" type="synonym">rpoK</name>
</gene>
<comment type="function">
    <text evidence="3">DNA-dependent RNA polymerase (RNAP) catalyzes the transcription of DNA into RNA using the four ribonucleoside triphosphates as substrates.</text>
</comment>
<comment type="subcellular location">
    <subcellularLocation>
        <location evidence="3">Cytoplasm</location>
    </subcellularLocation>
</comment>
<keyword evidence="1 3" id="KW-0240">DNA-directed RNA polymerase</keyword>
<evidence type="ECO:0000256" key="3">
    <source>
        <dbReference type="HAMAP-Rule" id="MF_00192"/>
    </source>
</evidence>
<dbReference type="GO" id="GO:0000428">
    <property type="term" value="C:DNA-directed RNA polymerase complex"/>
    <property type="evidence" value="ECO:0007669"/>
    <property type="project" value="UniProtKB-KW"/>
</dbReference>
<dbReference type="GO" id="GO:0042797">
    <property type="term" value="P:tRNA transcription by RNA polymerase III"/>
    <property type="evidence" value="ECO:0007669"/>
    <property type="project" value="TreeGrafter"/>
</dbReference>
<reference evidence="4" key="1">
    <citation type="journal article" date="2014" name="Genome Biol. Evol.">
        <title>Pangenome evidence for extensive interdomain horizontal transfer affecting lineage core and shell genes in uncultured planktonic thaumarchaeota and euryarchaeota.</title>
        <authorList>
            <person name="Deschamps P."/>
            <person name="Zivanovic Y."/>
            <person name="Moreira D."/>
            <person name="Rodriguez-Valera F."/>
            <person name="Lopez-Garcia P."/>
        </authorList>
    </citation>
    <scope>NUCLEOTIDE SEQUENCE</scope>
</reference>
<dbReference type="NCBIfam" id="NF002208">
    <property type="entry name" value="PRK01099.1-3"/>
    <property type="match status" value="1"/>
</dbReference>
<accession>A0A075HZH9</accession>
<dbReference type="NCBIfam" id="NF002207">
    <property type="entry name" value="PRK01099.1-2"/>
    <property type="match status" value="1"/>
</dbReference>
<dbReference type="InterPro" id="IPR020708">
    <property type="entry name" value="DNA-dir_RNA_polK_14-18kDa_CS"/>
</dbReference>
<dbReference type="Pfam" id="PF01192">
    <property type="entry name" value="RNA_pol_Rpb6"/>
    <property type="match status" value="1"/>
</dbReference>
<dbReference type="PROSITE" id="PS01111">
    <property type="entry name" value="RNA_POL_K_14KD"/>
    <property type="match status" value="1"/>
</dbReference>
<name>A0A075HZH9_9ARCH</name>